<dbReference type="CDD" id="cd15831">
    <property type="entry name" value="BTAD"/>
    <property type="match status" value="1"/>
</dbReference>
<comment type="similarity">
    <text evidence="1">Belongs to the AfsR/DnrI/RedD regulatory family.</text>
</comment>
<protein>
    <submittedName>
        <fullName evidence="9">ATPase AAA</fullName>
    </submittedName>
</protein>
<dbReference type="PANTHER" id="PTHR35807">
    <property type="entry name" value="TRANSCRIPTIONAL REGULATOR REDD-RELATED"/>
    <property type="match status" value="1"/>
</dbReference>
<reference evidence="9 10" key="1">
    <citation type="submission" date="2018-12" db="EMBL/GenBank/DDBJ databases">
        <title>Draft genome sequence of Embleya hyalina NBRC 13850T.</title>
        <authorList>
            <person name="Komaki H."/>
            <person name="Hosoyama A."/>
            <person name="Kimura A."/>
            <person name="Ichikawa N."/>
            <person name="Tamura T."/>
        </authorList>
    </citation>
    <scope>NUCLEOTIDE SEQUENCE [LARGE SCALE GENOMIC DNA]</scope>
    <source>
        <strain evidence="9 10">NBRC 13850</strain>
    </source>
</reference>
<evidence type="ECO:0000256" key="3">
    <source>
        <dbReference type="ARBA" id="ARBA00023015"/>
    </source>
</evidence>
<evidence type="ECO:0000313" key="9">
    <source>
        <dbReference type="EMBL" id="GCD93504.1"/>
    </source>
</evidence>
<dbReference type="Pfam" id="PF03704">
    <property type="entry name" value="BTAD"/>
    <property type="match status" value="1"/>
</dbReference>
<evidence type="ECO:0000256" key="7">
    <source>
        <dbReference type="SAM" id="MobiDB-lite"/>
    </source>
</evidence>
<organism evidence="9 10">
    <name type="scientific">Embleya hyalina</name>
    <dbReference type="NCBI Taxonomy" id="516124"/>
    <lineage>
        <taxon>Bacteria</taxon>
        <taxon>Bacillati</taxon>
        <taxon>Actinomycetota</taxon>
        <taxon>Actinomycetes</taxon>
        <taxon>Kitasatosporales</taxon>
        <taxon>Streptomycetaceae</taxon>
        <taxon>Embleya</taxon>
    </lineage>
</organism>
<dbReference type="Gene3D" id="1.25.40.10">
    <property type="entry name" value="Tetratricopeptide repeat domain"/>
    <property type="match status" value="1"/>
</dbReference>
<keyword evidence="4 6" id="KW-0238">DNA-binding</keyword>
<dbReference type="Pfam" id="PF13191">
    <property type="entry name" value="AAA_16"/>
    <property type="match status" value="1"/>
</dbReference>
<feature type="region of interest" description="Disordered" evidence="7">
    <location>
        <begin position="272"/>
        <end position="316"/>
    </location>
</feature>
<name>A0A401YFW7_9ACTN</name>
<dbReference type="GO" id="GO:0003677">
    <property type="term" value="F:DNA binding"/>
    <property type="evidence" value="ECO:0007669"/>
    <property type="project" value="UniProtKB-UniRule"/>
</dbReference>
<dbReference type="SUPFAM" id="SSF52540">
    <property type="entry name" value="P-loop containing nucleoside triphosphate hydrolases"/>
    <property type="match status" value="1"/>
</dbReference>
<dbReference type="SUPFAM" id="SSF48452">
    <property type="entry name" value="TPR-like"/>
    <property type="match status" value="2"/>
</dbReference>
<dbReference type="RefSeq" id="WP_126635787.1">
    <property type="nucleotide sequence ID" value="NZ_BIFH01000014.1"/>
</dbReference>
<dbReference type="OrthoDB" id="134712at2"/>
<sequence length="1164" mass="123095">MVYLRVLGPFEAEVADVTVPLGGPRQRAVLALLAVARGRVVSIDRMVEDLWRGEPPTQAVTSLQAYVSNLRRLLEPGRPRRAPATILVSAAPGYALRLPDDAVDAWRFERLLHTARERVEADPAEARELIETALALWRGPAFAAASDEPWAVAEAARLDELHLSARELHITAGLRSGDPADAAVDAERLTREAPLREEGWRLHALALWASHRQADALATLRRARAVLADDVGLDPGPALTEVEEAILGQRMEVLRAAVGWGGEGVGVAERAEAGSATGSGTAATPQAGPGSGGDVGAGSEAHSGFGAGSGPGEPFVGRDEELAALLRAAREAAAGGIRAALVTGEAGLGKSALLGRLGAELERDGGLVATGRCPEVDGAPPAWAWVEALRAVAAIEPPPNELLDALAPLLADDAAGGPGPDTSAGRFRLHRAVWAWLTDVARRRPLTVVLDDLHRADAETLALLAAGVRADAGPAGSAADARQAPVRLFVVAAYRPDEVDGRLTETLADLARRSPVRLALGGLSADAAARVVASVSQTAVDAATLTALAERTGGNPFYLRESARLLDSEGALVALSDVPEGVRDVLRRRLARLPDPAVAVLRLASVVGREADVDVLVDAAEVDEGGVLDALDAGLIAGLLTEPAPGRVRFVHALVRDTMAADLSGLRRTRMHTRIAAALERLGSHDVSALAHHHGHGVGAATAARAVEVHIAAAELAERRFAHDTAVDLLARALDCLDRVPTTAPGDRDAERADLYGRLLRARVRAGDVSAARRTRQLAFEAAEAAGRDDLVVAAFTAWTVPTPWQRRPYGVLDEPVVAALRRLSARTDATPEIRCRLLEAYASEVSEEHIVPDPRALAEEAVALARELGDPDLHALTLATLAANLGRLPEQAARDAAATELRGLADEYDLPVYRWYARFNQATTAADRNDPATARRLVEESAAIAEAYRMPEAIGVGALAHATLAHIAGRHEEAEERYHRAIEPMIAQGSPHAFGFRWVALATIRLGQGRIGELAEEAPEMLATFGPFAADLCALAMAAAGRIDEARAMRAMNEPIRADFFHTLMSVLRGMAAIALGEREEAAALYPTLLPLAEAPPACAGLSIAIHPPALTLGELARFLDREQEALEHFTRAAAIADIWEANDWATRARSALARPERASPTG</sequence>
<dbReference type="InterPro" id="IPR027417">
    <property type="entry name" value="P-loop_NTPase"/>
</dbReference>
<feature type="compositionally biased region" description="Low complexity" evidence="7">
    <location>
        <begin position="273"/>
        <end position="288"/>
    </location>
</feature>
<dbReference type="Proteomes" id="UP000286931">
    <property type="component" value="Unassembled WGS sequence"/>
</dbReference>
<dbReference type="Gene3D" id="1.10.10.10">
    <property type="entry name" value="Winged helix-like DNA-binding domain superfamily/Winged helix DNA-binding domain"/>
    <property type="match status" value="1"/>
</dbReference>
<evidence type="ECO:0000256" key="1">
    <source>
        <dbReference type="ARBA" id="ARBA00005820"/>
    </source>
</evidence>
<proteinExistence type="inferred from homology"/>
<feature type="domain" description="OmpR/PhoB-type" evidence="8">
    <location>
        <begin position="1"/>
        <end position="98"/>
    </location>
</feature>
<dbReference type="InterPro" id="IPR001867">
    <property type="entry name" value="OmpR/PhoB-type_DNA-bd"/>
</dbReference>
<dbReference type="SUPFAM" id="SSF46894">
    <property type="entry name" value="C-terminal effector domain of the bipartite response regulators"/>
    <property type="match status" value="1"/>
</dbReference>
<dbReference type="InterPro" id="IPR005158">
    <property type="entry name" value="BTAD"/>
</dbReference>
<dbReference type="SMART" id="SM00862">
    <property type="entry name" value="Trans_reg_C"/>
    <property type="match status" value="1"/>
</dbReference>
<evidence type="ECO:0000256" key="4">
    <source>
        <dbReference type="ARBA" id="ARBA00023125"/>
    </source>
</evidence>
<evidence type="ECO:0000313" key="10">
    <source>
        <dbReference type="Proteomes" id="UP000286931"/>
    </source>
</evidence>
<keyword evidence="10" id="KW-1185">Reference proteome</keyword>
<gene>
    <name evidence="9" type="ORF">EHYA_01148</name>
</gene>
<dbReference type="GO" id="GO:0006355">
    <property type="term" value="P:regulation of DNA-templated transcription"/>
    <property type="evidence" value="ECO:0007669"/>
    <property type="project" value="InterPro"/>
</dbReference>
<dbReference type="Pfam" id="PF00486">
    <property type="entry name" value="Trans_reg_C"/>
    <property type="match status" value="1"/>
</dbReference>
<dbReference type="PROSITE" id="PS51755">
    <property type="entry name" value="OMPR_PHOB"/>
    <property type="match status" value="1"/>
</dbReference>
<dbReference type="InterPro" id="IPR051677">
    <property type="entry name" value="AfsR-DnrI-RedD_regulator"/>
</dbReference>
<evidence type="ECO:0000256" key="6">
    <source>
        <dbReference type="PROSITE-ProRule" id="PRU01091"/>
    </source>
</evidence>
<feature type="DNA-binding region" description="OmpR/PhoB-type" evidence="6">
    <location>
        <begin position="1"/>
        <end position="98"/>
    </location>
</feature>
<comment type="caution">
    <text evidence="9">The sequence shown here is derived from an EMBL/GenBank/DDBJ whole genome shotgun (WGS) entry which is preliminary data.</text>
</comment>
<keyword evidence="5" id="KW-0804">Transcription</keyword>
<dbReference type="PANTHER" id="PTHR35807:SF1">
    <property type="entry name" value="TRANSCRIPTIONAL REGULATOR REDD"/>
    <property type="match status" value="1"/>
</dbReference>
<dbReference type="EMBL" id="BIFH01000014">
    <property type="protein sequence ID" value="GCD93504.1"/>
    <property type="molecule type" value="Genomic_DNA"/>
</dbReference>
<dbReference type="InterPro" id="IPR036388">
    <property type="entry name" value="WH-like_DNA-bd_sf"/>
</dbReference>
<evidence type="ECO:0000259" key="8">
    <source>
        <dbReference type="PROSITE" id="PS51755"/>
    </source>
</evidence>
<dbReference type="InterPro" id="IPR011990">
    <property type="entry name" value="TPR-like_helical_dom_sf"/>
</dbReference>
<dbReference type="SMART" id="SM01043">
    <property type="entry name" value="BTAD"/>
    <property type="match status" value="1"/>
</dbReference>
<dbReference type="GO" id="GO:0000160">
    <property type="term" value="P:phosphorelay signal transduction system"/>
    <property type="evidence" value="ECO:0007669"/>
    <property type="project" value="UniProtKB-KW"/>
</dbReference>
<evidence type="ECO:0000256" key="2">
    <source>
        <dbReference type="ARBA" id="ARBA00023012"/>
    </source>
</evidence>
<evidence type="ECO:0000256" key="5">
    <source>
        <dbReference type="ARBA" id="ARBA00023163"/>
    </source>
</evidence>
<accession>A0A401YFW7</accession>
<dbReference type="InterPro" id="IPR041664">
    <property type="entry name" value="AAA_16"/>
</dbReference>
<dbReference type="InterPro" id="IPR016032">
    <property type="entry name" value="Sig_transdc_resp-reg_C-effctor"/>
</dbReference>
<keyword evidence="2" id="KW-0902">Two-component regulatory system</keyword>
<keyword evidence="3" id="KW-0805">Transcription regulation</keyword>
<dbReference type="AlphaFoldDB" id="A0A401YFW7"/>